<dbReference type="Proteomes" id="UP000093391">
    <property type="component" value="Chromosome"/>
</dbReference>
<dbReference type="RefSeq" id="WP_067554502.1">
    <property type="nucleotide sequence ID" value="NZ_CP016895.1"/>
</dbReference>
<accession>A0A1B2LZF0</accession>
<dbReference type="KEGG" id="ala:BFG52_08040"/>
<dbReference type="AlphaFoldDB" id="A0A1B2LZF0"/>
<dbReference type="EMBL" id="CP016895">
    <property type="protein sequence ID" value="AOA58314.1"/>
    <property type="molecule type" value="Genomic_DNA"/>
</dbReference>
<gene>
    <name evidence="1" type="ORF">BFG52_08040</name>
</gene>
<organism evidence="1 2">
    <name type="scientific">Acinetobacter larvae</name>
    <dbReference type="NCBI Taxonomy" id="1789224"/>
    <lineage>
        <taxon>Bacteria</taxon>
        <taxon>Pseudomonadati</taxon>
        <taxon>Pseudomonadota</taxon>
        <taxon>Gammaproteobacteria</taxon>
        <taxon>Moraxellales</taxon>
        <taxon>Moraxellaceae</taxon>
        <taxon>Acinetobacter</taxon>
    </lineage>
</organism>
<keyword evidence="2" id="KW-1185">Reference proteome</keyword>
<proteinExistence type="predicted"/>
<evidence type="ECO:0000313" key="2">
    <source>
        <dbReference type="Proteomes" id="UP000093391"/>
    </source>
</evidence>
<evidence type="ECO:0000313" key="1">
    <source>
        <dbReference type="EMBL" id="AOA58314.1"/>
    </source>
</evidence>
<reference evidence="1 2" key="1">
    <citation type="submission" date="2016-08" db="EMBL/GenBank/DDBJ databases">
        <authorList>
            <person name="Seilhamer J.J."/>
        </authorList>
    </citation>
    <scope>NUCLEOTIDE SEQUENCE [LARGE SCALE GENOMIC DNA]</scope>
    <source>
        <strain evidence="1 2">BRTC-1</strain>
    </source>
</reference>
<name>A0A1B2LZF0_9GAMM</name>
<protein>
    <submittedName>
        <fullName evidence="1">Uncharacterized protein</fullName>
    </submittedName>
</protein>
<sequence>MYSNNEEEDLSISFNLSKNAFLMIESRKYKHHYEHDNNFTELETGEVIIDPTFKLNNVQLIKNRYDSGWFEYWKKYNARVISQSSKTFYAAEEKFEFEETSKAK</sequence>